<protein>
    <submittedName>
        <fullName evidence="2">Uncharacterized protein</fullName>
    </submittedName>
</protein>
<accession>A0AAX4PL91</accession>
<dbReference type="Proteomes" id="UP001472866">
    <property type="component" value="Chromosome 16"/>
</dbReference>
<evidence type="ECO:0000313" key="3">
    <source>
        <dbReference type="Proteomes" id="UP001472866"/>
    </source>
</evidence>
<sequence>MSESCRAYNKTARGKKKIQEHGQKVRNYLKTEAGKKQIQKHKQEHGQKMRNWWKTEDGMKVKKKLRARPRWAENKNVYGAHAPPSPEKCAHAFHRDGLSLGEATLVVNLNTVWNQPTLCHFVSAGDGQLPSLSFNLLHGDTLMFGSFVDERYLHGVPARHPDFCSSTRVSIAVTVKKVGTLALQEIVRLMLDGKYTRCTRWANVQTSRAVIVLRGEGEEMRSLPTKDQEEEGGFCEEDFFSRAPAATWIIQKIARDMGGVWTRAQVNVYPSHELALKMSKAAQKMSKASSSASSASS</sequence>
<evidence type="ECO:0000313" key="2">
    <source>
        <dbReference type="EMBL" id="WZN66780.1"/>
    </source>
</evidence>
<organism evidence="2 3">
    <name type="scientific">Chloropicon roscoffensis</name>
    <dbReference type="NCBI Taxonomy" id="1461544"/>
    <lineage>
        <taxon>Eukaryota</taxon>
        <taxon>Viridiplantae</taxon>
        <taxon>Chlorophyta</taxon>
        <taxon>Chloropicophyceae</taxon>
        <taxon>Chloropicales</taxon>
        <taxon>Chloropicaceae</taxon>
        <taxon>Chloropicon</taxon>
    </lineage>
</organism>
<feature type="region of interest" description="Disordered" evidence="1">
    <location>
        <begin position="1"/>
        <end position="21"/>
    </location>
</feature>
<dbReference type="EMBL" id="CP151516">
    <property type="protein sequence ID" value="WZN66780.1"/>
    <property type="molecule type" value="Genomic_DNA"/>
</dbReference>
<name>A0AAX4PL91_9CHLO</name>
<keyword evidence="3" id="KW-1185">Reference proteome</keyword>
<proteinExistence type="predicted"/>
<reference evidence="2 3" key="1">
    <citation type="submission" date="2024-03" db="EMBL/GenBank/DDBJ databases">
        <title>Complete genome sequence of the green alga Chloropicon roscoffensis RCC1871.</title>
        <authorList>
            <person name="Lemieux C."/>
            <person name="Pombert J.-F."/>
            <person name="Otis C."/>
            <person name="Turmel M."/>
        </authorList>
    </citation>
    <scope>NUCLEOTIDE SEQUENCE [LARGE SCALE GENOMIC DNA]</scope>
    <source>
        <strain evidence="2 3">RCC1871</strain>
    </source>
</reference>
<dbReference type="AlphaFoldDB" id="A0AAX4PL91"/>
<gene>
    <name evidence="2" type="ORF">HKI87_16g83500</name>
</gene>
<evidence type="ECO:0000256" key="1">
    <source>
        <dbReference type="SAM" id="MobiDB-lite"/>
    </source>
</evidence>